<proteinExistence type="predicted"/>
<feature type="compositionally biased region" description="Basic and acidic residues" evidence="1">
    <location>
        <begin position="112"/>
        <end position="122"/>
    </location>
</feature>
<comment type="caution">
    <text evidence="2">The sequence shown here is derived from an EMBL/GenBank/DDBJ whole genome shotgun (WGS) entry which is preliminary data.</text>
</comment>
<name>A0A218Z848_9HELO</name>
<dbReference type="AlphaFoldDB" id="A0A218Z848"/>
<keyword evidence="3" id="KW-1185">Reference proteome</keyword>
<evidence type="ECO:0000313" key="2">
    <source>
        <dbReference type="EMBL" id="OWP03713.1"/>
    </source>
</evidence>
<dbReference type="InParanoid" id="A0A218Z848"/>
<reference evidence="2 3" key="1">
    <citation type="submission" date="2017-04" db="EMBL/GenBank/DDBJ databases">
        <title>Draft genome sequence of Marssonina coronaria NL1: causal agent of apple blotch.</title>
        <authorList>
            <person name="Cheng Q."/>
        </authorList>
    </citation>
    <scope>NUCLEOTIDE SEQUENCE [LARGE SCALE GENOMIC DNA]</scope>
    <source>
        <strain evidence="2 3">NL1</strain>
    </source>
</reference>
<evidence type="ECO:0000256" key="1">
    <source>
        <dbReference type="SAM" id="MobiDB-lite"/>
    </source>
</evidence>
<accession>A0A218Z848</accession>
<dbReference type="Proteomes" id="UP000242519">
    <property type="component" value="Unassembled WGS sequence"/>
</dbReference>
<dbReference type="EMBL" id="MZNU01000173">
    <property type="protein sequence ID" value="OWP03713.1"/>
    <property type="molecule type" value="Genomic_DNA"/>
</dbReference>
<sequence>MASCGLVANLVPGQPRFLDGSLSNRQGRTRVCVRAVLVLRSDLRAVHGGCGAGVRGSVADRRRPGGIHQPRTHPGELSVLAVRPDPEDQREEAEGRTQKTGQKASRAQIPDELGRGIGRERLATAASEKYISSDCPST</sequence>
<gene>
    <name evidence="2" type="ORF">B2J93_9559</name>
</gene>
<organism evidence="2 3">
    <name type="scientific">Diplocarpon coronariae</name>
    <dbReference type="NCBI Taxonomy" id="2795749"/>
    <lineage>
        <taxon>Eukaryota</taxon>
        <taxon>Fungi</taxon>
        <taxon>Dikarya</taxon>
        <taxon>Ascomycota</taxon>
        <taxon>Pezizomycotina</taxon>
        <taxon>Leotiomycetes</taxon>
        <taxon>Helotiales</taxon>
        <taxon>Drepanopezizaceae</taxon>
        <taxon>Diplocarpon</taxon>
    </lineage>
</organism>
<protein>
    <submittedName>
        <fullName evidence="2">Uncharacterized protein</fullName>
    </submittedName>
</protein>
<feature type="region of interest" description="Disordered" evidence="1">
    <location>
        <begin position="50"/>
        <end position="138"/>
    </location>
</feature>
<evidence type="ECO:0000313" key="3">
    <source>
        <dbReference type="Proteomes" id="UP000242519"/>
    </source>
</evidence>
<feature type="compositionally biased region" description="Basic and acidic residues" evidence="1">
    <location>
        <begin position="84"/>
        <end position="97"/>
    </location>
</feature>